<dbReference type="Proteomes" id="UP000479114">
    <property type="component" value="Chromosome"/>
</dbReference>
<name>A0A6C0P2S7_9BACL</name>
<proteinExistence type="inferred from homology"/>
<dbReference type="Pfam" id="PF03845">
    <property type="entry name" value="Spore_permease"/>
    <property type="match status" value="1"/>
</dbReference>
<feature type="transmembrane region" description="Helical" evidence="8">
    <location>
        <begin position="181"/>
        <end position="202"/>
    </location>
</feature>
<comment type="similarity">
    <text evidence="2">Belongs to the amino acid-polyamine-organocation (APC) superfamily. Spore germination protein (SGP) (TC 2.A.3.9) family.</text>
</comment>
<evidence type="ECO:0000313" key="9">
    <source>
        <dbReference type="EMBL" id="QHW32870.1"/>
    </source>
</evidence>
<evidence type="ECO:0000256" key="2">
    <source>
        <dbReference type="ARBA" id="ARBA00007998"/>
    </source>
</evidence>
<dbReference type="PANTHER" id="PTHR34975:SF2">
    <property type="entry name" value="SPORE GERMINATION PROTEIN A2"/>
    <property type="match status" value="1"/>
</dbReference>
<dbReference type="NCBIfam" id="TIGR00912">
    <property type="entry name" value="2A0309"/>
    <property type="match status" value="1"/>
</dbReference>
<protein>
    <submittedName>
        <fullName evidence="9">GerAB/ArcD/ProY family transporter</fullName>
    </submittedName>
</protein>
<feature type="transmembrane region" description="Helical" evidence="8">
    <location>
        <begin position="7"/>
        <end position="26"/>
    </location>
</feature>
<keyword evidence="7 8" id="KW-0472">Membrane</keyword>
<accession>A0A6C0P2S7</accession>
<organism evidence="9 10">
    <name type="scientific">Paenibacillus rhizovicinus</name>
    <dbReference type="NCBI Taxonomy" id="2704463"/>
    <lineage>
        <taxon>Bacteria</taxon>
        <taxon>Bacillati</taxon>
        <taxon>Bacillota</taxon>
        <taxon>Bacilli</taxon>
        <taxon>Bacillales</taxon>
        <taxon>Paenibacillaceae</taxon>
        <taxon>Paenibacillus</taxon>
    </lineage>
</organism>
<feature type="transmembrane region" description="Helical" evidence="8">
    <location>
        <begin position="267"/>
        <end position="288"/>
    </location>
</feature>
<dbReference type="RefSeq" id="WP_162642711.1">
    <property type="nucleotide sequence ID" value="NZ_CP048286.1"/>
</dbReference>
<dbReference type="InterPro" id="IPR004761">
    <property type="entry name" value="Spore_GerAB"/>
</dbReference>
<keyword evidence="6 8" id="KW-1133">Transmembrane helix</keyword>
<feature type="transmembrane region" description="Helical" evidence="8">
    <location>
        <begin position="332"/>
        <end position="355"/>
    </location>
</feature>
<feature type="transmembrane region" description="Helical" evidence="8">
    <location>
        <begin position="142"/>
        <end position="161"/>
    </location>
</feature>
<evidence type="ECO:0000256" key="8">
    <source>
        <dbReference type="SAM" id="Phobius"/>
    </source>
</evidence>
<feature type="transmembrane region" description="Helical" evidence="8">
    <location>
        <begin position="79"/>
        <end position="106"/>
    </location>
</feature>
<dbReference type="AlphaFoldDB" id="A0A6C0P2S7"/>
<dbReference type="GO" id="GO:0009847">
    <property type="term" value="P:spore germination"/>
    <property type="evidence" value="ECO:0007669"/>
    <property type="project" value="InterPro"/>
</dbReference>
<dbReference type="EMBL" id="CP048286">
    <property type="protein sequence ID" value="QHW32870.1"/>
    <property type="molecule type" value="Genomic_DNA"/>
</dbReference>
<reference evidence="9 10" key="1">
    <citation type="submission" date="2020-02" db="EMBL/GenBank/DDBJ databases">
        <title>Paenibacillus sp. nov., isolated from rhizosphere soil of tomato.</title>
        <authorList>
            <person name="Weon H.-Y."/>
            <person name="Lee S.A."/>
        </authorList>
    </citation>
    <scope>NUCLEOTIDE SEQUENCE [LARGE SCALE GENOMIC DNA]</scope>
    <source>
        <strain evidence="9 10">14171R-81</strain>
    </source>
</reference>
<keyword evidence="3" id="KW-0813">Transport</keyword>
<evidence type="ECO:0000256" key="7">
    <source>
        <dbReference type="ARBA" id="ARBA00023136"/>
    </source>
</evidence>
<feature type="transmembrane region" description="Helical" evidence="8">
    <location>
        <begin position="118"/>
        <end position="135"/>
    </location>
</feature>
<evidence type="ECO:0000256" key="6">
    <source>
        <dbReference type="ARBA" id="ARBA00022989"/>
    </source>
</evidence>
<dbReference type="KEGG" id="prz:GZH47_20030"/>
<sequence>MKVEKISPFQLGCLCFAYMSGFSTLYLLEAKLILHDVWMANITAAVAIILLLQLLMYIQRRFPDQNFSDIIVNMFGNWIGKFVLCLYLLAMTGLGVLSLRSIALFYTTAILPNTSSSLIMAIVVLVTTYAAYLGLNAISRAALVILPFFAMAMVVICIFIFNDVELNPLLPQFQHSFPLIVYGSMISFGFPFGKTSVIVFLFSEITNQKKVVRSCAIAVILSCLYLLMSTYLSIGCLGEHLFKSAAFPFFSAIQLVKFGEYIERIEIMIIGIWTILTLFEIIIAQYCFVKIVGRIFGAKALSSLYLPAGAFFIAVSMRSFDNPAKLLSYDMMILPISILAPSILVPLALIGTIWVRCGLANKS</sequence>
<feature type="transmembrane region" description="Helical" evidence="8">
    <location>
        <begin position="300"/>
        <end position="320"/>
    </location>
</feature>
<evidence type="ECO:0000256" key="3">
    <source>
        <dbReference type="ARBA" id="ARBA00022448"/>
    </source>
</evidence>
<keyword evidence="4" id="KW-0309">Germination</keyword>
<comment type="subcellular location">
    <subcellularLocation>
        <location evidence="1">Membrane</location>
        <topology evidence="1">Multi-pass membrane protein</topology>
    </subcellularLocation>
</comment>
<evidence type="ECO:0000256" key="4">
    <source>
        <dbReference type="ARBA" id="ARBA00022544"/>
    </source>
</evidence>
<keyword evidence="10" id="KW-1185">Reference proteome</keyword>
<gene>
    <name evidence="9" type="ORF">GZH47_20030</name>
</gene>
<keyword evidence="5 8" id="KW-0812">Transmembrane</keyword>
<feature type="transmembrane region" description="Helical" evidence="8">
    <location>
        <begin position="214"/>
        <end position="234"/>
    </location>
</feature>
<evidence type="ECO:0000256" key="5">
    <source>
        <dbReference type="ARBA" id="ARBA00022692"/>
    </source>
</evidence>
<dbReference type="PANTHER" id="PTHR34975">
    <property type="entry name" value="SPORE GERMINATION PROTEIN A2"/>
    <property type="match status" value="1"/>
</dbReference>
<evidence type="ECO:0000313" key="10">
    <source>
        <dbReference type="Proteomes" id="UP000479114"/>
    </source>
</evidence>
<evidence type="ECO:0000256" key="1">
    <source>
        <dbReference type="ARBA" id="ARBA00004141"/>
    </source>
</evidence>
<dbReference type="GO" id="GO:0016020">
    <property type="term" value="C:membrane"/>
    <property type="evidence" value="ECO:0007669"/>
    <property type="project" value="UniProtKB-SubCell"/>
</dbReference>
<feature type="transmembrane region" description="Helical" evidence="8">
    <location>
        <begin position="38"/>
        <end position="58"/>
    </location>
</feature>